<gene>
    <name evidence="1" type="ORF">ZYGR_0AK02050</name>
</gene>
<name>A0A1Q3ADY5_ZYGRO</name>
<evidence type="ECO:0008006" key="3">
    <source>
        <dbReference type="Google" id="ProtNLM"/>
    </source>
</evidence>
<dbReference type="AlphaFoldDB" id="A0A1Q3ADY5"/>
<dbReference type="Gene3D" id="1.25.40.10">
    <property type="entry name" value="Tetratricopeptide repeat domain"/>
    <property type="match status" value="1"/>
</dbReference>
<accession>A0A1Q3ADY5</accession>
<proteinExistence type="predicted"/>
<protein>
    <recommendedName>
        <fullName evidence="3">Meiotic sister-chromatid recombination protein 6, mitochondrial</fullName>
    </recommendedName>
</protein>
<dbReference type="InterPro" id="IPR011990">
    <property type="entry name" value="TPR-like_helical_dom_sf"/>
</dbReference>
<dbReference type="Proteomes" id="UP000187013">
    <property type="component" value="Unassembled WGS sequence"/>
</dbReference>
<reference evidence="1 2" key="1">
    <citation type="submission" date="2016-08" db="EMBL/GenBank/DDBJ databases">
        <title>Draft genome sequence of allopolyploid Zygosaccharomyces rouxii.</title>
        <authorList>
            <person name="Watanabe J."/>
            <person name="Uehara K."/>
            <person name="Mogi Y."/>
            <person name="Tsukioka Y."/>
        </authorList>
    </citation>
    <scope>NUCLEOTIDE SEQUENCE [LARGE SCALE GENOMIC DNA]</scope>
    <source>
        <strain evidence="1 2">NBRC 110957</strain>
    </source>
</reference>
<dbReference type="EMBL" id="BDGX01000037">
    <property type="protein sequence ID" value="GAV53703.1"/>
    <property type="molecule type" value="Genomic_DNA"/>
</dbReference>
<sequence>MFKGLLARREISVLQRRFQSYVHPVSKLGVQLQSQLNEQKQEDGEKNTNTIYRNFKESLESLNETNSSSLHRSFGLNAPLTQLLRRSSTENGCHVEPFQILNTMCQFELARSHHFEIVLTHLIGKGQYQDAIALWVRYLECIAENPFTISQSSANRNENWNSHENNLALATLAYTLLSGSVPDLQVLNSILQLDASKNQTVPFGKAQRLARTIIKDPLQSKAAIDALSLLFRQHVASDKSSFLSQLDGILQARQLKDFYSAYHSSKSTSDDPEILSKFMDKFIELNRPLEAITVYNQHKSLDSSVLQNELLIAVAALQSNNRQLKLDRVLAIWNSMIKSRANADSYAALIRALGVSGHVDQLQSIYENEIPNDYKNQSVVLEPYLTALVQHGKISYAELSSKLPPQIGSVSLVNAVLLQMIRDDVPQAEWEKFYQLQFIGGNARHRPTTLSLAIRMWANWKFGPQDKKDFQFLKSISISSRDFVKSNSIIEHFVEIVPNVYPVRELFEQIKLPLDSRKYGLFLQSEFVKRNGNYTWAEGIFKEYLTDCKNQLNKVDRYVIEPMINGFNELAILQQDSSFLLKVSVYQSLAEKLNVTLSNQCLAKTLHAAAMLSRVKSGKFSQSEQEFLNDFLQKLSNFENFNASPKDLDALRQSNVSIPSKL</sequence>
<evidence type="ECO:0000313" key="2">
    <source>
        <dbReference type="Proteomes" id="UP000187013"/>
    </source>
</evidence>
<evidence type="ECO:0000313" key="1">
    <source>
        <dbReference type="EMBL" id="GAV53703.1"/>
    </source>
</evidence>
<comment type="caution">
    <text evidence="1">The sequence shown here is derived from an EMBL/GenBank/DDBJ whole genome shotgun (WGS) entry which is preliminary data.</text>
</comment>
<organism evidence="1 2">
    <name type="scientific">Zygosaccharomyces rouxii</name>
    <dbReference type="NCBI Taxonomy" id="4956"/>
    <lineage>
        <taxon>Eukaryota</taxon>
        <taxon>Fungi</taxon>
        <taxon>Dikarya</taxon>
        <taxon>Ascomycota</taxon>
        <taxon>Saccharomycotina</taxon>
        <taxon>Saccharomycetes</taxon>
        <taxon>Saccharomycetales</taxon>
        <taxon>Saccharomycetaceae</taxon>
        <taxon>Zygosaccharomyces</taxon>
    </lineage>
</organism>
<dbReference type="OrthoDB" id="4061195at2759"/>